<evidence type="ECO:0000256" key="6">
    <source>
        <dbReference type="ARBA" id="ARBA00022692"/>
    </source>
</evidence>
<evidence type="ECO:0000256" key="7">
    <source>
        <dbReference type="ARBA" id="ARBA00022723"/>
    </source>
</evidence>
<comment type="cofactor">
    <cofactor evidence="1">
        <name>Zn(2+)</name>
        <dbReference type="ChEBI" id="CHEBI:29105"/>
    </cofactor>
</comment>
<gene>
    <name evidence="20" type="ORF">CYFA0S_28e00188g</name>
</gene>
<keyword evidence="14" id="KW-0496">Mitochondrion</keyword>
<keyword evidence="13" id="KW-0482">Metalloprotease</keyword>
<dbReference type="CDD" id="cd19501">
    <property type="entry name" value="RecA-like_FtsH"/>
    <property type="match status" value="1"/>
</dbReference>
<evidence type="ECO:0000259" key="19">
    <source>
        <dbReference type="SMART" id="SM00382"/>
    </source>
</evidence>
<dbReference type="Pfam" id="PF17862">
    <property type="entry name" value="AAA_lid_3"/>
    <property type="match status" value="1"/>
</dbReference>
<keyword evidence="11" id="KW-0067">ATP-binding</keyword>
<dbReference type="Pfam" id="PF00004">
    <property type="entry name" value="AAA"/>
    <property type="match status" value="1"/>
</dbReference>
<proteinExistence type="inferred from homology"/>
<keyword evidence="5" id="KW-0645">Protease</keyword>
<dbReference type="InterPro" id="IPR005936">
    <property type="entry name" value="FtsH"/>
</dbReference>
<dbReference type="GO" id="GO:0008270">
    <property type="term" value="F:zinc ion binding"/>
    <property type="evidence" value="ECO:0007669"/>
    <property type="project" value="InterPro"/>
</dbReference>
<evidence type="ECO:0000256" key="8">
    <source>
        <dbReference type="ARBA" id="ARBA00022741"/>
    </source>
</evidence>
<dbReference type="Pfam" id="PF01434">
    <property type="entry name" value="Peptidase_M41"/>
    <property type="match status" value="1"/>
</dbReference>
<dbReference type="GO" id="GO:0065003">
    <property type="term" value="P:protein-containing complex assembly"/>
    <property type="evidence" value="ECO:0007669"/>
    <property type="project" value="UniProtKB-ARBA"/>
</dbReference>
<evidence type="ECO:0000256" key="11">
    <source>
        <dbReference type="ARBA" id="ARBA00022840"/>
    </source>
</evidence>
<dbReference type="GO" id="GO:0140567">
    <property type="term" value="F:membrane protein dislocase activity"/>
    <property type="evidence" value="ECO:0007669"/>
    <property type="project" value="UniProtKB-ARBA"/>
</dbReference>
<evidence type="ECO:0000256" key="9">
    <source>
        <dbReference type="ARBA" id="ARBA00022801"/>
    </source>
</evidence>
<feature type="domain" description="AAA+ ATPase" evidence="19">
    <location>
        <begin position="447"/>
        <end position="587"/>
    </location>
</feature>
<evidence type="ECO:0000256" key="13">
    <source>
        <dbReference type="ARBA" id="ARBA00023049"/>
    </source>
</evidence>
<evidence type="ECO:0000256" key="15">
    <source>
        <dbReference type="ARBA" id="ARBA00023136"/>
    </source>
</evidence>
<comment type="subunit">
    <text evidence="17">Component of the 850 kDa m-AAA protease complex, a heterohexamer composed of YTA12/RCA1 and YTA10/AFG3. Associates with the prohibitin complex, composed of PHB1 and PHB2, inhibiting the activity of the m-AAA protease complex.</text>
</comment>
<comment type="subcellular location">
    <subcellularLocation>
        <location evidence="2">Mitochondrion membrane</location>
        <topology evidence="2">Multi-pass membrane protein</topology>
    </subcellularLocation>
</comment>
<dbReference type="FunFam" id="1.10.8.60:FF:000019">
    <property type="entry name" value="AFG3-like AAA ATPase 2"/>
    <property type="match status" value="1"/>
</dbReference>
<dbReference type="GO" id="GO:0005524">
    <property type="term" value="F:ATP binding"/>
    <property type="evidence" value="ECO:0007669"/>
    <property type="project" value="UniProtKB-KW"/>
</dbReference>
<dbReference type="OrthoDB" id="1413014at2759"/>
<evidence type="ECO:0000256" key="5">
    <source>
        <dbReference type="ARBA" id="ARBA00022670"/>
    </source>
</evidence>
<evidence type="ECO:0000256" key="3">
    <source>
        <dbReference type="ARBA" id="ARBA00010044"/>
    </source>
</evidence>
<dbReference type="InterPro" id="IPR011546">
    <property type="entry name" value="Pept_M41_FtsH_extracell"/>
</dbReference>
<keyword evidence="7" id="KW-0479">Metal-binding</keyword>
<dbReference type="GO" id="GO:0005745">
    <property type="term" value="C:m-AAA complex"/>
    <property type="evidence" value="ECO:0007669"/>
    <property type="project" value="TreeGrafter"/>
</dbReference>
<evidence type="ECO:0000256" key="4">
    <source>
        <dbReference type="ARBA" id="ARBA00010550"/>
    </source>
</evidence>
<comment type="catalytic activity">
    <reaction evidence="16">
        <text>ATP + H2O = ADP + phosphate + H(+)</text>
        <dbReference type="Rhea" id="RHEA:13065"/>
        <dbReference type="ChEBI" id="CHEBI:15377"/>
        <dbReference type="ChEBI" id="CHEBI:15378"/>
        <dbReference type="ChEBI" id="CHEBI:30616"/>
        <dbReference type="ChEBI" id="CHEBI:43474"/>
        <dbReference type="ChEBI" id="CHEBI:456216"/>
    </reaction>
    <physiologicalReaction direction="left-to-right" evidence="16">
        <dbReference type="Rhea" id="RHEA:13066"/>
    </physiologicalReaction>
</comment>
<organism evidence="20">
    <name type="scientific">Cyberlindnera fabianii</name>
    <name type="common">Yeast</name>
    <name type="synonym">Hansenula fabianii</name>
    <dbReference type="NCBI Taxonomy" id="36022"/>
    <lineage>
        <taxon>Eukaryota</taxon>
        <taxon>Fungi</taxon>
        <taxon>Dikarya</taxon>
        <taxon>Ascomycota</taxon>
        <taxon>Saccharomycotina</taxon>
        <taxon>Saccharomycetes</taxon>
        <taxon>Phaffomycetales</taxon>
        <taxon>Phaffomycetaceae</taxon>
        <taxon>Cyberlindnera</taxon>
    </lineage>
</organism>
<dbReference type="GO" id="GO:0006465">
    <property type="term" value="P:signal peptide processing"/>
    <property type="evidence" value="ECO:0007669"/>
    <property type="project" value="UniProtKB-ARBA"/>
</dbReference>
<dbReference type="Pfam" id="PF06480">
    <property type="entry name" value="FtsH_ext"/>
    <property type="match status" value="1"/>
</dbReference>
<evidence type="ECO:0000313" key="20">
    <source>
        <dbReference type="EMBL" id="CDR47073.1"/>
    </source>
</evidence>
<dbReference type="EMBL" id="LK052913">
    <property type="protein sequence ID" value="CDR47073.1"/>
    <property type="molecule type" value="Genomic_DNA"/>
</dbReference>
<dbReference type="InterPro" id="IPR000642">
    <property type="entry name" value="Peptidase_M41"/>
</dbReference>
<dbReference type="HAMAP" id="MF_01458">
    <property type="entry name" value="FtsH"/>
    <property type="match status" value="1"/>
</dbReference>
<dbReference type="InterPro" id="IPR003593">
    <property type="entry name" value="AAA+_ATPase"/>
</dbReference>
<feature type="region of interest" description="Disordered" evidence="18">
    <location>
        <begin position="167"/>
        <end position="188"/>
    </location>
</feature>
<comment type="similarity">
    <text evidence="4">In the N-terminal section; belongs to the AAA ATPase family.</text>
</comment>
<dbReference type="AlphaFoldDB" id="A0A061BGS7"/>
<evidence type="ECO:0000256" key="12">
    <source>
        <dbReference type="ARBA" id="ARBA00022989"/>
    </source>
</evidence>
<evidence type="ECO:0000256" key="2">
    <source>
        <dbReference type="ARBA" id="ARBA00004225"/>
    </source>
</evidence>
<keyword evidence="8" id="KW-0547">Nucleotide-binding</keyword>
<accession>A0A061BGS7</accession>
<dbReference type="VEuPathDB" id="FungiDB:BON22_4624"/>
<dbReference type="VEuPathDB" id="FungiDB:BON22_4625"/>
<dbReference type="FunFam" id="1.20.58.760:FF:000003">
    <property type="entry name" value="AFG3-like AAA ATPase 2"/>
    <property type="match status" value="1"/>
</dbReference>
<evidence type="ECO:0000256" key="1">
    <source>
        <dbReference type="ARBA" id="ARBA00001947"/>
    </source>
</evidence>
<dbReference type="InterPro" id="IPR041569">
    <property type="entry name" value="AAA_lid_3"/>
</dbReference>
<feature type="compositionally biased region" description="Basic and acidic residues" evidence="18">
    <location>
        <begin position="170"/>
        <end position="188"/>
    </location>
</feature>
<dbReference type="InterPro" id="IPR037219">
    <property type="entry name" value="Peptidase_M41-like"/>
</dbReference>
<dbReference type="SMART" id="SM00382">
    <property type="entry name" value="AAA"/>
    <property type="match status" value="1"/>
</dbReference>
<evidence type="ECO:0000256" key="18">
    <source>
        <dbReference type="SAM" id="MobiDB-lite"/>
    </source>
</evidence>
<dbReference type="Gene3D" id="1.10.8.60">
    <property type="match status" value="1"/>
</dbReference>
<dbReference type="InterPro" id="IPR027417">
    <property type="entry name" value="P-loop_NTPase"/>
</dbReference>
<keyword evidence="10" id="KW-0862">Zinc</keyword>
<dbReference type="GO" id="GO:0034982">
    <property type="term" value="P:mitochondrial protein processing"/>
    <property type="evidence" value="ECO:0007669"/>
    <property type="project" value="TreeGrafter"/>
</dbReference>
<keyword evidence="9" id="KW-0378">Hydrolase</keyword>
<dbReference type="GO" id="GO:0097002">
    <property type="term" value="C:mitochondrial inner boundary membrane"/>
    <property type="evidence" value="ECO:0007669"/>
    <property type="project" value="UniProtKB-ARBA"/>
</dbReference>
<name>A0A061BGS7_CYBFA</name>
<evidence type="ECO:0000256" key="17">
    <source>
        <dbReference type="ARBA" id="ARBA00065348"/>
    </source>
</evidence>
<dbReference type="NCBIfam" id="TIGR01241">
    <property type="entry name" value="FtsH_fam"/>
    <property type="match status" value="1"/>
</dbReference>
<dbReference type="PANTHER" id="PTHR43655:SF14">
    <property type="entry name" value="MITOCHONDRIAL RESPIRATORY CHAIN COMPLEXES ASSEMBLY PROTEIN YTA12"/>
    <property type="match status" value="1"/>
</dbReference>
<protein>
    <submittedName>
        <fullName evidence="20">CYFA0S28e00188g1_1</fullName>
    </submittedName>
</protein>
<dbReference type="Gene3D" id="3.40.1690.20">
    <property type="match status" value="1"/>
</dbReference>
<sequence length="883" mass="98158">MLIKRLLPTATPLRQLAAHSATRTMIRPLAVHATRPTPLTKSRPFHSTSETSLFNKNGFFDFSKYKKVLDAAGVGKEDPRLVDRKSQLLLQVILGSEPDMVQLKSELVSLVKDGASVSPFIKALIDTTEGKTDPAVVQKRELLEELLTFAKHEESRLTGGSVFEEVLNSESKEKSNSEPSETEKKEIEENLKKEKERLEDEISFNKWQKQNEERMKKAEEDISKGSKRFIKDTSDPNNRVYAFRIDPLEVFLFALAVSYIIYSTSSSEGSQEITFQEFRTKFLDKGFVEKVIVVNKSLVRVVLNDNGRQFMGGNGQDYYYFTIGSIDNFEHKLQRAQDENGVQGDFRIPVNYVQEGHFMRTIFQFMPTLLMLAGLFWITKRSAQGAGGGPGGIFGVGKSKAKKFNQETDVKVTFKDVAGMSEAKEEVMEFVSFLKNPEKYEKLGGKIPRGAILSGPPGTGKTLLAKATAGEAGVPFYSVSGSEFVEMFVGVGASRVRDLFKTARENAPAIVFVDEIDAIGKARTKGNFSGANDERETTLNQLLVEMDGFQSSDHVVVLAGTNRPDVLDQALMRPGRFDRHVQIDKPELEGRKEIYQVHLKKITLDIAKEGEPFVELSGKLAALTPGFSGADIANVVNEAALIAARHNDKTVTLSHFEQAIERVIAGLEKKSKLLSPHEKKVVAYHEAGHAVCGWYLENADPLLKVSIIPRGQGALGYAQYLPPDVYLLSVNQLVDRMTMALGGRISEELHFDSVTSGASDDFKKVTSIAYNMVTKLGMSEKIGPLAYERKDESDLTKPFSEVTGTLIDEEIQRIVNECADKCRALLTEKADDVEKVAQLLLKKEVLTRNDMIELLGPRPFREKNDAFEKYLDPKDSVSPAPVA</sequence>
<reference evidence="20" key="1">
    <citation type="journal article" date="2014" name="Genome Announc.">
        <title>Genome sequence of the yeast Cyberlindnera fabianii (Hansenula fabianii).</title>
        <authorList>
            <person name="Freel K.C."/>
            <person name="Sarilar V."/>
            <person name="Neuveglise C."/>
            <person name="Devillers H."/>
            <person name="Friedrich A."/>
            <person name="Schacherer J."/>
        </authorList>
    </citation>
    <scope>NUCLEOTIDE SEQUENCE</scope>
    <source>
        <strain evidence="20">YJS4271</strain>
    </source>
</reference>
<dbReference type="FunFam" id="3.40.50.300:FF:000001">
    <property type="entry name" value="ATP-dependent zinc metalloprotease FtsH"/>
    <property type="match status" value="1"/>
</dbReference>
<dbReference type="InterPro" id="IPR003959">
    <property type="entry name" value="ATPase_AAA_core"/>
</dbReference>
<dbReference type="PANTHER" id="PTHR43655">
    <property type="entry name" value="ATP-DEPENDENT PROTEASE"/>
    <property type="match status" value="1"/>
</dbReference>
<dbReference type="GO" id="GO:0030163">
    <property type="term" value="P:protein catabolic process"/>
    <property type="evidence" value="ECO:0007669"/>
    <property type="project" value="UniProtKB-ARBA"/>
</dbReference>
<evidence type="ECO:0000256" key="16">
    <source>
        <dbReference type="ARBA" id="ARBA00048778"/>
    </source>
</evidence>
<dbReference type="SUPFAM" id="SSF52540">
    <property type="entry name" value="P-loop containing nucleoside triphosphate hydrolases"/>
    <property type="match status" value="1"/>
</dbReference>
<dbReference type="GO" id="GO:0016887">
    <property type="term" value="F:ATP hydrolysis activity"/>
    <property type="evidence" value="ECO:0007669"/>
    <property type="project" value="InterPro"/>
</dbReference>
<dbReference type="PROSITE" id="PS00674">
    <property type="entry name" value="AAA"/>
    <property type="match status" value="1"/>
</dbReference>
<dbReference type="MEROPS" id="M41.003"/>
<evidence type="ECO:0000256" key="14">
    <source>
        <dbReference type="ARBA" id="ARBA00023128"/>
    </source>
</evidence>
<dbReference type="Gene3D" id="1.20.58.760">
    <property type="entry name" value="Peptidase M41"/>
    <property type="match status" value="1"/>
</dbReference>
<dbReference type="GO" id="GO:0004176">
    <property type="term" value="F:ATP-dependent peptidase activity"/>
    <property type="evidence" value="ECO:0007669"/>
    <property type="project" value="InterPro"/>
</dbReference>
<dbReference type="Gene3D" id="3.40.50.300">
    <property type="entry name" value="P-loop containing nucleotide triphosphate hydrolases"/>
    <property type="match status" value="1"/>
</dbReference>
<dbReference type="SUPFAM" id="SSF140990">
    <property type="entry name" value="FtsH protease domain-like"/>
    <property type="match status" value="1"/>
</dbReference>
<keyword evidence="6" id="KW-0812">Transmembrane</keyword>
<dbReference type="PhylomeDB" id="A0A061BGS7"/>
<keyword evidence="15" id="KW-0472">Membrane</keyword>
<dbReference type="InterPro" id="IPR050928">
    <property type="entry name" value="ATP-dep_Zn_Metalloprotease"/>
</dbReference>
<dbReference type="InterPro" id="IPR003960">
    <property type="entry name" value="ATPase_AAA_CS"/>
</dbReference>
<evidence type="ECO:0000256" key="10">
    <source>
        <dbReference type="ARBA" id="ARBA00022833"/>
    </source>
</evidence>
<comment type="similarity">
    <text evidence="3">In the C-terminal section; belongs to the peptidase M41 family.</text>
</comment>
<dbReference type="GO" id="GO:0004222">
    <property type="term" value="F:metalloendopeptidase activity"/>
    <property type="evidence" value="ECO:0007669"/>
    <property type="project" value="InterPro"/>
</dbReference>
<keyword evidence="12" id="KW-1133">Transmembrane helix</keyword>